<feature type="transmembrane region" description="Helical" evidence="1">
    <location>
        <begin position="38"/>
        <end position="58"/>
    </location>
</feature>
<evidence type="ECO:0000256" key="1">
    <source>
        <dbReference type="SAM" id="Phobius"/>
    </source>
</evidence>
<dbReference type="EMBL" id="LHXJ01000036">
    <property type="protein sequence ID" value="KXA90835.1"/>
    <property type="molecule type" value="Genomic_DNA"/>
</dbReference>
<evidence type="ECO:0000313" key="2">
    <source>
        <dbReference type="EMBL" id="KXA90835.1"/>
    </source>
</evidence>
<comment type="caution">
    <text evidence="2">The sequence shown here is derived from an EMBL/GenBank/DDBJ whole genome shotgun (WGS) entry which is preliminary data.</text>
</comment>
<reference evidence="2 3" key="1">
    <citation type="journal article" date="2016" name="Sci. Rep.">
        <title>Metabolic traits of an uncultured archaeal lineage -MSBL1- from brine pools of the Red Sea.</title>
        <authorList>
            <person name="Mwirichia R."/>
            <person name="Alam I."/>
            <person name="Rashid M."/>
            <person name="Vinu M."/>
            <person name="Ba-Alawi W."/>
            <person name="Anthony Kamau A."/>
            <person name="Kamanda Ngugi D."/>
            <person name="Goker M."/>
            <person name="Klenk H.P."/>
            <person name="Bajic V."/>
            <person name="Stingl U."/>
        </authorList>
    </citation>
    <scope>NUCLEOTIDE SEQUENCE [LARGE SCALE GENOMIC DNA]</scope>
    <source>
        <strain evidence="2">SCGC-AAA259A05</strain>
    </source>
</reference>
<gene>
    <name evidence="2" type="ORF">AKJ57_03555</name>
</gene>
<keyword evidence="3" id="KW-1185">Reference proteome</keyword>
<feature type="transmembrane region" description="Helical" evidence="1">
    <location>
        <begin position="14"/>
        <end position="32"/>
    </location>
</feature>
<dbReference type="Proteomes" id="UP000070163">
    <property type="component" value="Unassembled WGS sequence"/>
</dbReference>
<keyword evidence="1" id="KW-1133">Transmembrane helix</keyword>
<proteinExistence type="predicted"/>
<dbReference type="AlphaFoldDB" id="A0A133U9G3"/>
<name>A0A133U9G3_9EURY</name>
<keyword evidence="1" id="KW-0472">Membrane</keyword>
<protein>
    <submittedName>
        <fullName evidence="2">Uncharacterized protein</fullName>
    </submittedName>
</protein>
<sequence>MGDKLSGEDVSEDIIWMVFVVFLVLVFVASLWAVDEPLIVGLAYLWGFATGGLVEVLIERREAEVSPYKKRREREVFP</sequence>
<organism evidence="2 3">
    <name type="scientific">candidate division MSBL1 archaeon SCGC-AAA259A05</name>
    <dbReference type="NCBI Taxonomy" id="1698259"/>
    <lineage>
        <taxon>Archaea</taxon>
        <taxon>Methanobacteriati</taxon>
        <taxon>Methanobacteriota</taxon>
        <taxon>candidate division MSBL1</taxon>
    </lineage>
</organism>
<accession>A0A133U9G3</accession>
<keyword evidence="1" id="KW-0812">Transmembrane</keyword>
<evidence type="ECO:0000313" key="3">
    <source>
        <dbReference type="Proteomes" id="UP000070163"/>
    </source>
</evidence>